<feature type="transmembrane region" description="Helical" evidence="13">
    <location>
        <begin position="407"/>
        <end position="433"/>
    </location>
</feature>
<dbReference type="Proteomes" id="UP000192223">
    <property type="component" value="Unplaced"/>
</dbReference>
<dbReference type="OrthoDB" id="6238402at2759"/>
<accession>A0A1W4XAQ5</accession>
<dbReference type="Gene3D" id="1.10.287.820">
    <property type="entry name" value="Acid-sensing ion channel domain"/>
    <property type="match status" value="1"/>
</dbReference>
<dbReference type="PANTHER" id="PTHR11690:SF247">
    <property type="entry name" value="PICKPOCKET 23, ISOFORM C"/>
    <property type="match status" value="1"/>
</dbReference>
<keyword evidence="14" id="KW-1185">Reference proteome</keyword>
<keyword evidence="7" id="KW-0915">Sodium</keyword>
<keyword evidence="5 12" id="KW-0812">Transmembrane</keyword>
<evidence type="ECO:0000313" key="14">
    <source>
        <dbReference type="Proteomes" id="UP000192223"/>
    </source>
</evidence>
<dbReference type="PANTHER" id="PTHR11690">
    <property type="entry name" value="AMILORIDE-SENSITIVE SODIUM CHANNEL-RELATED"/>
    <property type="match status" value="1"/>
</dbReference>
<keyword evidence="10 12" id="KW-0739">Sodium transport</keyword>
<keyword evidence="11 12" id="KW-0407">Ion channel</keyword>
<dbReference type="AlphaFoldDB" id="A0A1W4XAQ5"/>
<evidence type="ECO:0000256" key="3">
    <source>
        <dbReference type="ARBA" id="ARBA00022448"/>
    </source>
</evidence>
<evidence type="ECO:0000256" key="1">
    <source>
        <dbReference type="ARBA" id="ARBA00004141"/>
    </source>
</evidence>
<sequence length="537" mass="62617">MKIRRRKHKKNANKGTISSIKNFYELLKISWSLQVKVFFETSTLHGVRYLTEPGRPFIEKFMWFCCICICFVATVVIILSLWEKFQTNPTITGLDTDFHSFDIPFPTVTICLEPLIWQEILPENLRLVNSTLQYLKAFSYKSLKELNKNELKEMRTDRLPLEIKTLVQIPNCELIFVPDSCEFLSRKQDCCANFVPMLTEVGLCFGFNLKNDRHPKPYMIKDTDASWGLKFSITKPLSNANIPIYIHDFYEVPTIDSTPQHDWDYIVEQLSFSMKQTYTTNDTRQLSIKQRHCVFDDEVKLEVEDIYTFSGCTRQCRMKNSIRKCRCVPPFYLNIRGYRVCRSDEVQCIVDNLMEIMAVDNCDCQLRCFNTIYEVEKMKIGTQSNFTAKMEASFVSWPMVKYKREVLFGWVDLLVSFGGIAGLFLGCSLLSGVETVYFFTIRAVCMIFSERKRLEDIRRRRVLEPVPDYDLSLTPYFIKPPSPGNGTNEILKRFYPDMSNEYALKTLFIRVKPAGQGKKPKHPIENIKPPFGIEFLN</sequence>
<organism evidence="14 15">
    <name type="scientific">Agrilus planipennis</name>
    <name type="common">Emerald ash borer</name>
    <name type="synonym">Agrilus marcopoli</name>
    <dbReference type="NCBI Taxonomy" id="224129"/>
    <lineage>
        <taxon>Eukaryota</taxon>
        <taxon>Metazoa</taxon>
        <taxon>Ecdysozoa</taxon>
        <taxon>Arthropoda</taxon>
        <taxon>Hexapoda</taxon>
        <taxon>Insecta</taxon>
        <taxon>Pterygota</taxon>
        <taxon>Neoptera</taxon>
        <taxon>Endopterygota</taxon>
        <taxon>Coleoptera</taxon>
        <taxon>Polyphaga</taxon>
        <taxon>Elateriformia</taxon>
        <taxon>Buprestoidea</taxon>
        <taxon>Buprestidae</taxon>
        <taxon>Agrilinae</taxon>
        <taxon>Agrilus</taxon>
    </lineage>
</organism>
<name>A0A1W4XAQ5_AGRPL</name>
<comment type="subcellular location">
    <subcellularLocation>
        <location evidence="1">Membrane</location>
        <topology evidence="1">Multi-pass membrane protein</topology>
    </subcellularLocation>
</comment>
<dbReference type="GeneID" id="108742472"/>
<dbReference type="STRING" id="224129.A0A1W4XAQ5"/>
<dbReference type="RefSeq" id="XP_018333206.1">
    <property type="nucleotide sequence ID" value="XM_018477704.1"/>
</dbReference>
<evidence type="ECO:0000256" key="10">
    <source>
        <dbReference type="ARBA" id="ARBA00023201"/>
    </source>
</evidence>
<dbReference type="Gene3D" id="1.10.287.770">
    <property type="entry name" value="YojJ-like"/>
    <property type="match status" value="1"/>
</dbReference>
<keyword evidence="3 12" id="KW-0813">Transport</keyword>
<dbReference type="GO" id="GO:0005886">
    <property type="term" value="C:plasma membrane"/>
    <property type="evidence" value="ECO:0007669"/>
    <property type="project" value="TreeGrafter"/>
</dbReference>
<reference evidence="15" key="1">
    <citation type="submission" date="2025-08" db="UniProtKB">
        <authorList>
            <consortium name="RefSeq"/>
        </authorList>
    </citation>
    <scope>IDENTIFICATION</scope>
    <source>
        <tissue evidence="15">Entire body</tissue>
    </source>
</reference>
<evidence type="ECO:0000256" key="5">
    <source>
        <dbReference type="ARBA" id="ARBA00022692"/>
    </source>
</evidence>
<evidence type="ECO:0000256" key="7">
    <source>
        <dbReference type="ARBA" id="ARBA00023053"/>
    </source>
</evidence>
<keyword evidence="8 12" id="KW-0406">Ion transport</keyword>
<dbReference type="Pfam" id="PF00858">
    <property type="entry name" value="ASC"/>
    <property type="match status" value="1"/>
</dbReference>
<keyword evidence="6 13" id="KW-1133">Transmembrane helix</keyword>
<evidence type="ECO:0000256" key="12">
    <source>
        <dbReference type="RuleBase" id="RU000679"/>
    </source>
</evidence>
<feature type="transmembrane region" description="Helical" evidence="13">
    <location>
        <begin position="61"/>
        <end position="82"/>
    </location>
</feature>
<dbReference type="InParanoid" id="A0A1W4XAQ5"/>
<protein>
    <submittedName>
        <fullName evidence="15">Sodium channel protein Nach isoform X1</fullName>
    </submittedName>
</protein>
<evidence type="ECO:0000256" key="4">
    <source>
        <dbReference type="ARBA" id="ARBA00022461"/>
    </source>
</evidence>
<evidence type="ECO:0000256" key="6">
    <source>
        <dbReference type="ARBA" id="ARBA00022989"/>
    </source>
</evidence>
<proteinExistence type="inferred from homology"/>
<keyword evidence="9 13" id="KW-0472">Membrane</keyword>
<evidence type="ECO:0000256" key="8">
    <source>
        <dbReference type="ARBA" id="ARBA00023065"/>
    </source>
</evidence>
<evidence type="ECO:0000256" key="2">
    <source>
        <dbReference type="ARBA" id="ARBA00007193"/>
    </source>
</evidence>
<evidence type="ECO:0000256" key="9">
    <source>
        <dbReference type="ARBA" id="ARBA00023136"/>
    </source>
</evidence>
<keyword evidence="4 12" id="KW-0894">Sodium channel</keyword>
<dbReference type="FunCoup" id="A0A1W4XAQ5">
    <property type="interactions" value="14"/>
</dbReference>
<comment type="similarity">
    <text evidence="2 12">Belongs to the amiloride-sensitive sodium channel (TC 1.A.6) family.</text>
</comment>
<evidence type="ECO:0000256" key="11">
    <source>
        <dbReference type="ARBA" id="ARBA00023303"/>
    </source>
</evidence>
<gene>
    <name evidence="15" type="primary">LOC108742472</name>
</gene>
<evidence type="ECO:0000313" key="15">
    <source>
        <dbReference type="RefSeq" id="XP_018333206.1"/>
    </source>
</evidence>
<dbReference type="GO" id="GO:0015280">
    <property type="term" value="F:ligand-gated sodium channel activity"/>
    <property type="evidence" value="ECO:0007669"/>
    <property type="project" value="TreeGrafter"/>
</dbReference>
<evidence type="ECO:0000256" key="13">
    <source>
        <dbReference type="SAM" id="Phobius"/>
    </source>
</evidence>
<dbReference type="InterPro" id="IPR001873">
    <property type="entry name" value="ENaC"/>
</dbReference>
<dbReference type="KEGG" id="apln:108742472"/>